<comment type="caution">
    <text evidence="3">The sequence shown here is derived from an EMBL/GenBank/DDBJ whole genome shotgun (WGS) entry which is preliminary data.</text>
</comment>
<dbReference type="EMBL" id="SORZ01000002">
    <property type="protein sequence ID" value="TPW34505.1"/>
    <property type="molecule type" value="Genomic_DNA"/>
</dbReference>
<evidence type="ECO:0000256" key="1">
    <source>
        <dbReference type="ARBA" id="ARBA00007613"/>
    </source>
</evidence>
<reference evidence="3 4" key="1">
    <citation type="submission" date="2019-03" db="EMBL/GenBank/DDBJ databases">
        <title>The complete genome sequence of Neokomagataea sp. Jb2 NBRC113641.</title>
        <authorList>
            <person name="Chua K.-O."/>
            <person name="Chan K.-G."/>
            <person name="See-Too W.-S."/>
        </authorList>
    </citation>
    <scope>NUCLEOTIDE SEQUENCE [LARGE SCALE GENOMIC DNA]</scope>
    <source>
        <strain evidence="3 4">Jb2</strain>
    </source>
</reference>
<dbReference type="InterPro" id="IPR010131">
    <property type="entry name" value="MdtP/NodT-like"/>
</dbReference>
<keyword evidence="2" id="KW-0449">Lipoprotein</keyword>
<keyword evidence="4" id="KW-1185">Reference proteome</keyword>
<dbReference type="GO" id="GO:0005886">
    <property type="term" value="C:plasma membrane"/>
    <property type="evidence" value="ECO:0007669"/>
    <property type="project" value="UniProtKB-SubCell"/>
</dbReference>
<name>A0A506UMG6_9PROT</name>
<evidence type="ECO:0000256" key="2">
    <source>
        <dbReference type="RuleBase" id="RU362097"/>
    </source>
</evidence>
<dbReference type="Gene3D" id="2.20.200.10">
    <property type="entry name" value="Outer membrane efflux proteins (OEP)"/>
    <property type="match status" value="1"/>
</dbReference>
<dbReference type="NCBIfam" id="TIGR01845">
    <property type="entry name" value="outer_NodT"/>
    <property type="match status" value="1"/>
</dbReference>
<dbReference type="PANTHER" id="PTHR30203">
    <property type="entry name" value="OUTER MEMBRANE CATION EFFLUX PROTEIN"/>
    <property type="match status" value="1"/>
</dbReference>
<protein>
    <submittedName>
        <fullName evidence="3">Efflux transporter outer membrane subunit</fullName>
    </submittedName>
</protein>
<dbReference type="PANTHER" id="PTHR30203:SF33">
    <property type="entry name" value="BLR4455 PROTEIN"/>
    <property type="match status" value="1"/>
</dbReference>
<dbReference type="Proteomes" id="UP000315037">
    <property type="component" value="Unassembled WGS sequence"/>
</dbReference>
<evidence type="ECO:0000313" key="3">
    <source>
        <dbReference type="EMBL" id="TPW34505.1"/>
    </source>
</evidence>
<keyword evidence="2" id="KW-0564">Palmitate</keyword>
<evidence type="ECO:0000313" key="4">
    <source>
        <dbReference type="Proteomes" id="UP000315037"/>
    </source>
</evidence>
<dbReference type="AlphaFoldDB" id="A0A506UMG6"/>
<dbReference type="SUPFAM" id="SSF56954">
    <property type="entry name" value="Outer membrane efflux proteins (OEP)"/>
    <property type="match status" value="1"/>
</dbReference>
<organism evidence="3 4">
    <name type="scientific">Oecophyllibacter saccharovorans</name>
    <dbReference type="NCBI Taxonomy" id="2558360"/>
    <lineage>
        <taxon>Bacteria</taxon>
        <taxon>Pseudomonadati</taxon>
        <taxon>Pseudomonadota</taxon>
        <taxon>Alphaproteobacteria</taxon>
        <taxon>Acetobacterales</taxon>
        <taxon>Acetobacteraceae</taxon>
        <taxon>Oecophyllibacter</taxon>
    </lineage>
</organism>
<comment type="similarity">
    <text evidence="1 2">Belongs to the outer membrane factor (OMF) (TC 1.B.17) family.</text>
</comment>
<dbReference type="InterPro" id="IPR003423">
    <property type="entry name" value="OMP_efflux"/>
</dbReference>
<comment type="subcellular location">
    <subcellularLocation>
        <location evidence="2">Cell membrane</location>
        <topology evidence="2">Lipid-anchor</topology>
    </subcellularLocation>
</comment>
<dbReference type="Gene3D" id="1.20.1600.10">
    <property type="entry name" value="Outer membrane efflux proteins (OEP)"/>
    <property type="match status" value="1"/>
</dbReference>
<dbReference type="Pfam" id="PF02321">
    <property type="entry name" value="OEP"/>
    <property type="match status" value="2"/>
</dbReference>
<keyword evidence="2" id="KW-1134">Transmembrane beta strand</keyword>
<sequence length="501" mass="54766">MLGLLAGLGGCLLAPSDKPPPLPVNARYSATSFPPTPGRRMNADVSGPESVLRSEQLVTNLDIPGAWWEVYRNPDLNRLVVMALTNSPSLKAMQRGLRVAWEQRRVEGAGLYPQVSAQLMPSWNKVSHDLSNVPIQNYWNYSMHTLQLQVGYVPDLWGGKAEAIIAAGAQADIQRFQLEATALTLISNLVNDVFMDAGLRSQIQVKKSLVTQADQILTIMNSQQALGETSVENTLLQRNVLDQQDSDLPPLEKQLAQNRDQIAILVGVPPSTPLPEFQLDQFTLPAQLPMTLPAQLLEQRPDVQAARAQITAAAAQVGIAIANRLPNLQLSASPGYIAEAMKNFFTPSMGNYTLMATVTQPLFQGGSLVHAQRAARQVFLQSVEEYKNTVLTAIGDVADSLHAIEHDSQTLVASEDGLEAAQKTYAIARAKNRLGDNSRIDVLAADFLVLLDRQSVIQDEVLRFTDTVALFQALGGGWWHRNDLGMSAKDAKRLSTSLLPW</sequence>
<accession>A0A506UMG6</accession>
<keyword evidence="2" id="KW-0812">Transmembrane</keyword>
<proteinExistence type="inferred from homology"/>
<dbReference type="GO" id="GO:0015562">
    <property type="term" value="F:efflux transmembrane transporter activity"/>
    <property type="evidence" value="ECO:0007669"/>
    <property type="project" value="InterPro"/>
</dbReference>
<keyword evidence="2" id="KW-0472">Membrane</keyword>
<gene>
    <name evidence="3" type="ORF">E3202_05085</name>
</gene>